<dbReference type="AlphaFoldDB" id="A0A0K0D004"/>
<evidence type="ECO:0000256" key="1">
    <source>
        <dbReference type="SAM" id="MobiDB-lite"/>
    </source>
</evidence>
<organism evidence="2 3">
    <name type="scientific">Angiostrongylus cantonensis</name>
    <name type="common">Rat lungworm</name>
    <dbReference type="NCBI Taxonomy" id="6313"/>
    <lineage>
        <taxon>Eukaryota</taxon>
        <taxon>Metazoa</taxon>
        <taxon>Ecdysozoa</taxon>
        <taxon>Nematoda</taxon>
        <taxon>Chromadorea</taxon>
        <taxon>Rhabditida</taxon>
        <taxon>Rhabditina</taxon>
        <taxon>Rhabditomorpha</taxon>
        <taxon>Strongyloidea</taxon>
        <taxon>Metastrongylidae</taxon>
        <taxon>Angiostrongylus</taxon>
    </lineage>
</organism>
<accession>A0A0K0D004</accession>
<evidence type="ECO:0000313" key="2">
    <source>
        <dbReference type="Proteomes" id="UP000035642"/>
    </source>
</evidence>
<keyword evidence="2" id="KW-1185">Reference proteome</keyword>
<reference evidence="3" key="2">
    <citation type="submission" date="2017-02" db="UniProtKB">
        <authorList>
            <consortium name="WormBaseParasite"/>
        </authorList>
    </citation>
    <scope>IDENTIFICATION</scope>
</reference>
<feature type="compositionally biased region" description="Basic and acidic residues" evidence="1">
    <location>
        <begin position="110"/>
        <end position="119"/>
    </location>
</feature>
<sequence length="164" mass="19262">MNGVIPDIRTLPTRRKEQLSTFDSCIKLKEVTDKETLLSRTRKNDGFKDARSPKVKCQRHEFTYKVKTQNERCNGAKEDRENVSVETEPVYEHEGQFRQKSEKLAQITEKNGKDEYGEKESEELDEAEEKELLSVLDYDIEVMHSILRNMGFFVNLNRIYFPHA</sequence>
<name>A0A0K0D004_ANGCA</name>
<feature type="compositionally biased region" description="Basic and acidic residues" evidence="1">
    <location>
        <begin position="73"/>
        <end position="83"/>
    </location>
</feature>
<proteinExistence type="predicted"/>
<dbReference type="Proteomes" id="UP000035642">
    <property type="component" value="Unassembled WGS sequence"/>
</dbReference>
<dbReference type="WBParaSite" id="ACAC_0000336301-mRNA-1">
    <property type="protein sequence ID" value="ACAC_0000336301-mRNA-1"/>
    <property type="gene ID" value="ACAC_0000336301"/>
</dbReference>
<protein>
    <submittedName>
        <fullName evidence="3">Uncharacterized protein</fullName>
    </submittedName>
</protein>
<reference evidence="2" key="1">
    <citation type="submission" date="2012-09" db="EMBL/GenBank/DDBJ databases">
        <authorList>
            <person name="Martin A.A."/>
        </authorList>
    </citation>
    <scope>NUCLEOTIDE SEQUENCE</scope>
</reference>
<feature type="region of interest" description="Disordered" evidence="1">
    <location>
        <begin position="73"/>
        <end position="124"/>
    </location>
</feature>
<evidence type="ECO:0000313" key="3">
    <source>
        <dbReference type="WBParaSite" id="ACAC_0000336301-mRNA-1"/>
    </source>
</evidence>
<feature type="compositionally biased region" description="Basic and acidic residues" evidence="1">
    <location>
        <begin position="90"/>
        <end position="103"/>
    </location>
</feature>